<evidence type="ECO:0000313" key="3">
    <source>
        <dbReference type="Proteomes" id="UP001330812"/>
    </source>
</evidence>
<dbReference type="EMBL" id="CP142149">
    <property type="protein sequence ID" value="WSE30115.1"/>
    <property type="molecule type" value="Genomic_DNA"/>
</dbReference>
<dbReference type="SUPFAM" id="SSF46785">
    <property type="entry name" value="Winged helix' DNA-binding domain"/>
    <property type="match status" value="1"/>
</dbReference>
<dbReference type="PROSITE" id="PS50995">
    <property type="entry name" value="HTH_MARR_2"/>
    <property type="match status" value="1"/>
</dbReference>
<dbReference type="InterPro" id="IPR039422">
    <property type="entry name" value="MarR/SlyA-like"/>
</dbReference>
<reference evidence="2 3" key="1">
    <citation type="journal article" date="2015" name="Int. J. Syst. Evol. Microbiol.">
        <title>Amycolatopsis rhabdoformis sp. nov., an actinomycete isolated from a tropical forest soil.</title>
        <authorList>
            <person name="Souza W.R."/>
            <person name="Silva R.E."/>
            <person name="Goodfellow M."/>
            <person name="Busarakam K."/>
            <person name="Figueiro F.S."/>
            <person name="Ferreira D."/>
            <person name="Rodrigues-Filho E."/>
            <person name="Moraes L.A.B."/>
            <person name="Zucchi T.D."/>
        </authorList>
    </citation>
    <scope>NUCLEOTIDE SEQUENCE [LARGE SCALE GENOMIC DNA]</scope>
    <source>
        <strain evidence="2 3">NCIMB 14900</strain>
    </source>
</reference>
<gene>
    <name evidence="2" type="ORF">VSH64_46240</name>
</gene>
<sequence length="129" mass="14014">MKRVQVELRQVCDEGLRPMGLSMSQYAVLRALADRPGASAAEVARRCFVTRQSLRDVLGGLTKAKLVEVAEEATVGRARPVTLTRAGKAHLQAAEKVVGEAEERMLDGLDDGERQNLAALLQRCASNLE</sequence>
<protein>
    <submittedName>
        <fullName evidence="2">MarR family transcriptional regulator</fullName>
    </submittedName>
</protein>
<dbReference type="SMART" id="SM00347">
    <property type="entry name" value="HTH_MARR"/>
    <property type="match status" value="1"/>
</dbReference>
<dbReference type="InterPro" id="IPR036388">
    <property type="entry name" value="WH-like_DNA-bd_sf"/>
</dbReference>
<dbReference type="RefSeq" id="WP_326569071.1">
    <property type="nucleotide sequence ID" value="NZ_CP142149.1"/>
</dbReference>
<keyword evidence="3" id="KW-1185">Reference proteome</keyword>
<dbReference type="Proteomes" id="UP001330812">
    <property type="component" value="Chromosome"/>
</dbReference>
<feature type="domain" description="HTH marR-type" evidence="1">
    <location>
        <begin position="1"/>
        <end position="126"/>
    </location>
</feature>
<dbReference type="PANTHER" id="PTHR33164">
    <property type="entry name" value="TRANSCRIPTIONAL REGULATOR, MARR FAMILY"/>
    <property type="match status" value="1"/>
</dbReference>
<dbReference type="InterPro" id="IPR036390">
    <property type="entry name" value="WH_DNA-bd_sf"/>
</dbReference>
<dbReference type="InterPro" id="IPR000835">
    <property type="entry name" value="HTH_MarR-typ"/>
</dbReference>
<proteinExistence type="predicted"/>
<dbReference type="Pfam" id="PF12802">
    <property type="entry name" value="MarR_2"/>
    <property type="match status" value="1"/>
</dbReference>
<accession>A0ABZ1I9L4</accession>
<organism evidence="2 3">
    <name type="scientific">Amycolatopsis rhabdoformis</name>
    <dbReference type="NCBI Taxonomy" id="1448059"/>
    <lineage>
        <taxon>Bacteria</taxon>
        <taxon>Bacillati</taxon>
        <taxon>Actinomycetota</taxon>
        <taxon>Actinomycetes</taxon>
        <taxon>Pseudonocardiales</taxon>
        <taxon>Pseudonocardiaceae</taxon>
        <taxon>Amycolatopsis</taxon>
    </lineage>
</organism>
<dbReference type="PANTHER" id="PTHR33164:SF43">
    <property type="entry name" value="HTH-TYPE TRANSCRIPTIONAL REPRESSOR YETL"/>
    <property type="match status" value="1"/>
</dbReference>
<evidence type="ECO:0000259" key="1">
    <source>
        <dbReference type="PROSITE" id="PS50995"/>
    </source>
</evidence>
<name>A0ABZ1I9L4_9PSEU</name>
<evidence type="ECO:0000313" key="2">
    <source>
        <dbReference type="EMBL" id="WSE30115.1"/>
    </source>
</evidence>
<dbReference type="Gene3D" id="1.10.10.10">
    <property type="entry name" value="Winged helix-like DNA-binding domain superfamily/Winged helix DNA-binding domain"/>
    <property type="match status" value="1"/>
</dbReference>